<protein>
    <submittedName>
        <fullName evidence="2">Uncharacterized protein</fullName>
    </submittedName>
</protein>
<dbReference type="EMBL" id="AP005709">
    <property type="protein sequence ID" value="BAD17539.1"/>
    <property type="molecule type" value="Genomic_DNA"/>
</dbReference>
<evidence type="ECO:0000256" key="1">
    <source>
        <dbReference type="SAM" id="MobiDB-lite"/>
    </source>
</evidence>
<evidence type="ECO:0000313" key="3">
    <source>
        <dbReference type="Proteomes" id="UP000000763"/>
    </source>
</evidence>
<accession>Q6YXB2</accession>
<sequence>MAHCMTTTTATQIPSSLIEDANIRHGRRRRHKPEHKVAEKIVTVHGACISYTEAFVVDSVKPSEQKPSMELQVIEALNNRSGSNSAEIKGYISGESKMKIERCLVQMRVSDM</sequence>
<evidence type="ECO:0000313" key="2">
    <source>
        <dbReference type="EMBL" id="BAD17539.1"/>
    </source>
</evidence>
<feature type="region of interest" description="Disordered" evidence="1">
    <location>
        <begin position="1"/>
        <end position="34"/>
    </location>
</feature>
<reference evidence="3" key="1">
    <citation type="journal article" date="2005" name="Nature">
        <title>The map-based sequence of the rice genome.</title>
        <authorList>
            <consortium name="International rice genome sequencing project (IRGSP)"/>
            <person name="Matsumoto T."/>
            <person name="Wu J."/>
            <person name="Kanamori H."/>
            <person name="Katayose Y."/>
            <person name="Fujisawa M."/>
            <person name="Namiki N."/>
            <person name="Mizuno H."/>
            <person name="Yamamoto K."/>
            <person name="Antonio B.A."/>
            <person name="Baba T."/>
            <person name="Sakata K."/>
            <person name="Nagamura Y."/>
            <person name="Aoki H."/>
            <person name="Arikawa K."/>
            <person name="Arita K."/>
            <person name="Bito T."/>
            <person name="Chiden Y."/>
            <person name="Fujitsuka N."/>
            <person name="Fukunaka R."/>
            <person name="Hamada M."/>
            <person name="Harada C."/>
            <person name="Hayashi A."/>
            <person name="Hijishita S."/>
            <person name="Honda M."/>
            <person name="Hosokawa S."/>
            <person name="Ichikawa Y."/>
            <person name="Idonuma A."/>
            <person name="Iijima M."/>
            <person name="Ikeda M."/>
            <person name="Ikeno M."/>
            <person name="Ito K."/>
            <person name="Ito S."/>
            <person name="Ito T."/>
            <person name="Ito Y."/>
            <person name="Ito Y."/>
            <person name="Iwabuchi A."/>
            <person name="Kamiya K."/>
            <person name="Karasawa W."/>
            <person name="Kurita K."/>
            <person name="Katagiri S."/>
            <person name="Kikuta A."/>
            <person name="Kobayashi H."/>
            <person name="Kobayashi N."/>
            <person name="Machita K."/>
            <person name="Maehara T."/>
            <person name="Masukawa M."/>
            <person name="Mizubayashi T."/>
            <person name="Mukai Y."/>
            <person name="Nagasaki H."/>
            <person name="Nagata Y."/>
            <person name="Naito S."/>
            <person name="Nakashima M."/>
            <person name="Nakama Y."/>
            <person name="Nakamichi Y."/>
            <person name="Nakamura M."/>
            <person name="Meguro A."/>
            <person name="Negishi M."/>
            <person name="Ohta I."/>
            <person name="Ohta T."/>
            <person name="Okamoto M."/>
            <person name="Ono N."/>
            <person name="Saji S."/>
            <person name="Sakaguchi M."/>
            <person name="Sakai K."/>
            <person name="Shibata M."/>
            <person name="Shimokawa T."/>
            <person name="Song J."/>
            <person name="Takazaki Y."/>
            <person name="Terasawa K."/>
            <person name="Tsugane M."/>
            <person name="Tsuji K."/>
            <person name="Ueda S."/>
            <person name="Waki K."/>
            <person name="Yamagata H."/>
            <person name="Yamamoto M."/>
            <person name="Yamamoto S."/>
            <person name="Yamane H."/>
            <person name="Yoshiki S."/>
            <person name="Yoshihara R."/>
            <person name="Yukawa K."/>
            <person name="Zhong H."/>
            <person name="Yano M."/>
            <person name="Yuan Q."/>
            <person name="Ouyang S."/>
            <person name="Liu J."/>
            <person name="Jones K.M."/>
            <person name="Gansberger K."/>
            <person name="Moffat K."/>
            <person name="Hill J."/>
            <person name="Bera J."/>
            <person name="Fadrosh D."/>
            <person name="Jin S."/>
            <person name="Johri S."/>
            <person name="Kim M."/>
            <person name="Overton L."/>
            <person name="Reardon M."/>
            <person name="Tsitrin T."/>
            <person name="Vuong H."/>
            <person name="Weaver B."/>
            <person name="Ciecko A."/>
            <person name="Tallon L."/>
            <person name="Jackson J."/>
            <person name="Pai G."/>
            <person name="Aken S.V."/>
            <person name="Utterback T."/>
            <person name="Reidmuller S."/>
            <person name="Feldblyum T."/>
            <person name="Hsiao J."/>
            <person name="Zismann V."/>
            <person name="Iobst S."/>
            <person name="de Vazeille A.R."/>
            <person name="Buell C.R."/>
            <person name="Ying K."/>
            <person name="Li Y."/>
            <person name="Lu T."/>
            <person name="Huang Y."/>
            <person name="Zhao Q."/>
            <person name="Feng Q."/>
            <person name="Zhang L."/>
            <person name="Zhu J."/>
            <person name="Weng Q."/>
            <person name="Mu J."/>
            <person name="Lu Y."/>
            <person name="Fan D."/>
            <person name="Liu Y."/>
            <person name="Guan J."/>
            <person name="Zhang Y."/>
            <person name="Yu S."/>
            <person name="Liu X."/>
            <person name="Zhang Y."/>
            <person name="Hong G."/>
            <person name="Han B."/>
            <person name="Choisne N."/>
            <person name="Demange N."/>
            <person name="Orjeda G."/>
            <person name="Samain S."/>
            <person name="Cattolico L."/>
            <person name="Pelletier E."/>
            <person name="Couloux A."/>
            <person name="Segurens B."/>
            <person name="Wincker P."/>
            <person name="D'Hont A."/>
            <person name="Scarpelli C."/>
            <person name="Weissenbach J."/>
            <person name="Salanoubat M."/>
            <person name="Quetier F."/>
            <person name="Yu Y."/>
            <person name="Kim H.R."/>
            <person name="Rambo T."/>
            <person name="Currie J."/>
            <person name="Collura K."/>
            <person name="Luo M."/>
            <person name="Yang T."/>
            <person name="Ammiraju J.S.S."/>
            <person name="Engler F."/>
            <person name="Soderlund C."/>
            <person name="Wing R.A."/>
            <person name="Palmer L.E."/>
            <person name="de la Bastide M."/>
            <person name="Spiegel L."/>
            <person name="Nascimento L."/>
            <person name="Zutavern T."/>
            <person name="O'Shaughnessy A."/>
            <person name="Dike S."/>
            <person name="Dedhia N."/>
            <person name="Preston R."/>
            <person name="Balija V."/>
            <person name="McCombie W.R."/>
            <person name="Chow T."/>
            <person name="Chen H."/>
            <person name="Chung M."/>
            <person name="Chen C."/>
            <person name="Shaw J."/>
            <person name="Wu H."/>
            <person name="Hsiao K."/>
            <person name="Chao Y."/>
            <person name="Chu M."/>
            <person name="Cheng C."/>
            <person name="Hour A."/>
            <person name="Lee P."/>
            <person name="Lin S."/>
            <person name="Lin Y."/>
            <person name="Liou J."/>
            <person name="Liu S."/>
            <person name="Hsing Y."/>
            <person name="Raghuvanshi S."/>
            <person name="Mohanty A."/>
            <person name="Bharti A.K."/>
            <person name="Gaur A."/>
            <person name="Gupta V."/>
            <person name="Kumar D."/>
            <person name="Ravi V."/>
            <person name="Vij S."/>
            <person name="Kapur A."/>
            <person name="Khurana P."/>
            <person name="Khurana P."/>
            <person name="Khurana J.P."/>
            <person name="Tyagi A.K."/>
            <person name="Gaikwad K."/>
            <person name="Singh A."/>
            <person name="Dalal V."/>
            <person name="Srivastava S."/>
            <person name="Dixit A."/>
            <person name="Pal A.K."/>
            <person name="Ghazi I.A."/>
            <person name="Yadav M."/>
            <person name="Pandit A."/>
            <person name="Bhargava A."/>
            <person name="Sureshbabu K."/>
            <person name="Batra K."/>
            <person name="Sharma T.R."/>
            <person name="Mohapatra T."/>
            <person name="Singh N.K."/>
            <person name="Messing J."/>
            <person name="Nelson A.B."/>
            <person name="Fuks G."/>
            <person name="Kavchok S."/>
            <person name="Keizer G."/>
            <person name="Linton E."/>
            <person name="Llaca V."/>
            <person name="Song R."/>
            <person name="Tanyolac B."/>
            <person name="Young S."/>
            <person name="Ho-Il K."/>
            <person name="Hahn J.H."/>
            <person name="Sangsakoo G."/>
            <person name="Vanavichit A."/>
            <person name="de Mattos Luiz.A.T."/>
            <person name="Zimmer P.D."/>
            <person name="Malone G."/>
            <person name="Dellagostin O."/>
            <person name="de Oliveira A.C."/>
            <person name="Bevan M."/>
            <person name="Bancroft I."/>
            <person name="Minx P."/>
            <person name="Cordum H."/>
            <person name="Wilson R."/>
            <person name="Cheng Z."/>
            <person name="Jin W."/>
            <person name="Jiang J."/>
            <person name="Leong S.A."/>
            <person name="Iwama H."/>
            <person name="Gojobori T."/>
            <person name="Itoh T."/>
            <person name="Niimura Y."/>
            <person name="Fujii Y."/>
            <person name="Habara T."/>
            <person name="Sakai H."/>
            <person name="Sato Y."/>
            <person name="Wilson G."/>
            <person name="Kumar K."/>
            <person name="McCouch S."/>
            <person name="Juretic N."/>
            <person name="Hoen D."/>
            <person name="Wright S."/>
            <person name="Bruskiewich R."/>
            <person name="Bureau T."/>
            <person name="Miyao A."/>
            <person name="Hirochika H."/>
            <person name="Nishikawa T."/>
            <person name="Kadowaki K."/>
            <person name="Sugiura M."/>
            <person name="Burr B."/>
            <person name="Sasaki T."/>
        </authorList>
    </citation>
    <scope>NUCLEOTIDE SEQUENCE [LARGE SCALE GENOMIC DNA]</scope>
    <source>
        <strain evidence="3">cv. Nipponbare</strain>
    </source>
</reference>
<organism evidence="2 3">
    <name type="scientific">Oryza sativa subsp. japonica</name>
    <name type="common">Rice</name>
    <dbReference type="NCBI Taxonomy" id="39947"/>
    <lineage>
        <taxon>Eukaryota</taxon>
        <taxon>Viridiplantae</taxon>
        <taxon>Streptophyta</taxon>
        <taxon>Embryophyta</taxon>
        <taxon>Tracheophyta</taxon>
        <taxon>Spermatophyta</taxon>
        <taxon>Magnoliopsida</taxon>
        <taxon>Liliopsida</taxon>
        <taxon>Poales</taxon>
        <taxon>Poaceae</taxon>
        <taxon>BOP clade</taxon>
        <taxon>Oryzoideae</taxon>
        <taxon>Oryzeae</taxon>
        <taxon>Oryzinae</taxon>
        <taxon>Oryza</taxon>
        <taxon>Oryza sativa</taxon>
    </lineage>
</organism>
<gene>
    <name evidence="2" type="primary">P0646B04.10</name>
</gene>
<reference evidence="3" key="2">
    <citation type="journal article" date="2008" name="Nucleic Acids Res.">
        <title>The rice annotation project database (RAP-DB): 2008 update.</title>
        <authorList>
            <consortium name="The rice annotation project (RAP)"/>
        </authorList>
    </citation>
    <scope>GENOME REANNOTATION</scope>
    <source>
        <strain evidence="3">cv. Nipponbare</strain>
    </source>
</reference>
<proteinExistence type="predicted"/>
<feature type="compositionally biased region" description="Basic residues" evidence="1">
    <location>
        <begin position="24"/>
        <end position="34"/>
    </location>
</feature>
<dbReference type="Proteomes" id="UP000000763">
    <property type="component" value="Chromosome 9"/>
</dbReference>
<dbReference type="AlphaFoldDB" id="Q6YXB2"/>
<feature type="compositionally biased region" description="Polar residues" evidence="1">
    <location>
        <begin position="1"/>
        <end position="15"/>
    </location>
</feature>
<name>Q6YXB2_ORYSJ</name>